<dbReference type="HOGENOM" id="CLU_1945696_0_0_7"/>
<dbReference type="EMBL" id="CP000698">
    <property type="protein sequence ID" value="ABQ25015.1"/>
    <property type="molecule type" value="Genomic_DNA"/>
</dbReference>
<name>A5GBN5_GEOUR</name>
<keyword evidence="3" id="KW-1185">Reference proteome</keyword>
<evidence type="ECO:0000313" key="3">
    <source>
        <dbReference type="Proteomes" id="UP000006695"/>
    </source>
</evidence>
<gene>
    <name evidence="2" type="ordered locus">Gura_0807</name>
</gene>
<organism evidence="2 3">
    <name type="scientific">Geotalea uraniireducens (strain Rf4)</name>
    <name type="common">Geobacter uraniireducens</name>
    <dbReference type="NCBI Taxonomy" id="351605"/>
    <lineage>
        <taxon>Bacteria</taxon>
        <taxon>Pseudomonadati</taxon>
        <taxon>Thermodesulfobacteriota</taxon>
        <taxon>Desulfuromonadia</taxon>
        <taxon>Geobacterales</taxon>
        <taxon>Geobacteraceae</taxon>
        <taxon>Geotalea</taxon>
    </lineage>
</organism>
<evidence type="ECO:0000256" key="1">
    <source>
        <dbReference type="SAM" id="MobiDB-lite"/>
    </source>
</evidence>
<dbReference type="KEGG" id="gur:Gura_0807"/>
<accession>A5GBN5</accession>
<dbReference type="Proteomes" id="UP000006695">
    <property type="component" value="Chromosome"/>
</dbReference>
<feature type="region of interest" description="Disordered" evidence="1">
    <location>
        <begin position="1"/>
        <end position="32"/>
    </location>
</feature>
<evidence type="ECO:0000313" key="2">
    <source>
        <dbReference type="EMBL" id="ABQ25015.1"/>
    </source>
</evidence>
<protein>
    <submittedName>
        <fullName evidence="2">Uncharacterized protein</fullName>
    </submittedName>
</protein>
<sequence length="129" mass="14005">MVETHFPISGGKTDAIDQTHSRGPVPGGHGSISLTAGADDALPLGVVEAVSIATDSYIYGYPLVTFGTVCRQQTNVARPDAEHAPMGQPIKMRTYLAVCCSLHCHRQPGGTHRQHRDETIWVKEWQQQG</sequence>
<proteinExistence type="predicted"/>
<dbReference type="STRING" id="351605.Gura_0807"/>
<dbReference type="RefSeq" id="WP_011937739.1">
    <property type="nucleotide sequence ID" value="NC_009483.1"/>
</dbReference>
<reference evidence="2 3" key="1">
    <citation type="submission" date="2007-05" db="EMBL/GenBank/DDBJ databases">
        <title>Complete sequence of Geobacter uraniireducens Rf4.</title>
        <authorList>
            <consortium name="US DOE Joint Genome Institute"/>
            <person name="Copeland A."/>
            <person name="Lucas S."/>
            <person name="Lapidus A."/>
            <person name="Barry K."/>
            <person name="Detter J.C."/>
            <person name="Glavina del Rio T."/>
            <person name="Hammon N."/>
            <person name="Israni S."/>
            <person name="Dalin E."/>
            <person name="Tice H."/>
            <person name="Pitluck S."/>
            <person name="Chertkov O."/>
            <person name="Brettin T."/>
            <person name="Bruce D."/>
            <person name="Han C."/>
            <person name="Schmutz J."/>
            <person name="Larimer F."/>
            <person name="Land M."/>
            <person name="Hauser L."/>
            <person name="Kyrpides N."/>
            <person name="Mikhailova N."/>
            <person name="Shelobolina E."/>
            <person name="Aklujkar M."/>
            <person name="Lovley D."/>
            <person name="Richardson P."/>
        </authorList>
    </citation>
    <scope>NUCLEOTIDE SEQUENCE [LARGE SCALE GENOMIC DNA]</scope>
    <source>
        <strain evidence="2 3">Rf4</strain>
    </source>
</reference>
<dbReference type="AlphaFoldDB" id="A5GBN5"/>
<dbReference type="OrthoDB" id="547269at2"/>